<feature type="transmembrane region" description="Helical" evidence="1">
    <location>
        <begin position="20"/>
        <end position="39"/>
    </location>
</feature>
<feature type="transmembrane region" description="Helical" evidence="1">
    <location>
        <begin position="79"/>
        <end position="98"/>
    </location>
</feature>
<dbReference type="RefSeq" id="WP_307105679.1">
    <property type="nucleotide sequence ID" value="NZ_JAUTAS010000001.1"/>
</dbReference>
<keyword evidence="1" id="KW-1133">Transmembrane helix</keyword>
<accession>A0AAP5AFU7</accession>
<dbReference type="AlphaFoldDB" id="A0AAP5AFU7"/>
<evidence type="ECO:0000313" key="3">
    <source>
        <dbReference type="Proteomes" id="UP001226084"/>
    </source>
</evidence>
<dbReference type="Pfam" id="PF03729">
    <property type="entry name" value="DUF308"/>
    <property type="match status" value="1"/>
</dbReference>
<sequence>MSQAPELRTTSLLSLVGRSWWVVLLYGLIAIGFGLIAIVRPLSAAAGLAWAIGVMALVEGLVSLFAVFSGNSGAPRGWALVYALASIGFGALAVINPLVTAKVLVLLLAIWLILAGVYRIVFAIRVRRQIEGEWLLIVSGLLAIVLGVMMFGNPLGGVAVTTLWIGIGTLIYGVLQVVVAFRLRKLR</sequence>
<name>A0AAP5AFU7_9GAMM</name>
<dbReference type="GO" id="GO:0005886">
    <property type="term" value="C:plasma membrane"/>
    <property type="evidence" value="ECO:0007669"/>
    <property type="project" value="TreeGrafter"/>
</dbReference>
<feature type="transmembrane region" description="Helical" evidence="1">
    <location>
        <begin position="134"/>
        <end position="152"/>
    </location>
</feature>
<protein>
    <submittedName>
        <fullName evidence="2">Uncharacterized membrane protein HdeD (DUF308 family)</fullName>
    </submittedName>
</protein>
<feature type="transmembrane region" description="Helical" evidence="1">
    <location>
        <begin position="45"/>
        <end position="67"/>
    </location>
</feature>
<feature type="transmembrane region" description="Helical" evidence="1">
    <location>
        <begin position="158"/>
        <end position="181"/>
    </location>
</feature>
<evidence type="ECO:0000256" key="1">
    <source>
        <dbReference type="SAM" id="Phobius"/>
    </source>
</evidence>
<dbReference type="InterPro" id="IPR052712">
    <property type="entry name" value="Acid_resist_chaperone_HdeD"/>
</dbReference>
<dbReference type="PANTHER" id="PTHR34989:SF1">
    <property type="entry name" value="PROTEIN HDED"/>
    <property type="match status" value="1"/>
</dbReference>
<reference evidence="2" key="1">
    <citation type="submission" date="2023-07" db="EMBL/GenBank/DDBJ databases">
        <title>Functional and genomic diversity of the sorghum phyllosphere microbiome.</title>
        <authorList>
            <person name="Shade A."/>
        </authorList>
    </citation>
    <scope>NUCLEOTIDE SEQUENCE</scope>
    <source>
        <strain evidence="2">SORGH_AS_0457</strain>
    </source>
</reference>
<comment type="caution">
    <text evidence="2">The sequence shown here is derived from an EMBL/GenBank/DDBJ whole genome shotgun (WGS) entry which is preliminary data.</text>
</comment>
<dbReference type="PANTHER" id="PTHR34989">
    <property type="entry name" value="PROTEIN HDED"/>
    <property type="match status" value="1"/>
</dbReference>
<organism evidence="2 3">
    <name type="scientific">Stenotrophomonas rhizophila</name>
    <dbReference type="NCBI Taxonomy" id="216778"/>
    <lineage>
        <taxon>Bacteria</taxon>
        <taxon>Pseudomonadati</taxon>
        <taxon>Pseudomonadota</taxon>
        <taxon>Gammaproteobacteria</taxon>
        <taxon>Lysobacterales</taxon>
        <taxon>Lysobacteraceae</taxon>
        <taxon>Stenotrophomonas</taxon>
    </lineage>
</organism>
<gene>
    <name evidence="2" type="ORF">QE424_000162</name>
</gene>
<dbReference type="Proteomes" id="UP001226084">
    <property type="component" value="Unassembled WGS sequence"/>
</dbReference>
<keyword evidence="1" id="KW-0812">Transmembrane</keyword>
<dbReference type="InterPro" id="IPR005325">
    <property type="entry name" value="DUF308_memb"/>
</dbReference>
<keyword evidence="1" id="KW-0472">Membrane</keyword>
<feature type="transmembrane region" description="Helical" evidence="1">
    <location>
        <begin position="104"/>
        <end position="122"/>
    </location>
</feature>
<proteinExistence type="predicted"/>
<evidence type="ECO:0000313" key="2">
    <source>
        <dbReference type="EMBL" id="MDQ1107003.1"/>
    </source>
</evidence>
<dbReference type="EMBL" id="JAUTAS010000001">
    <property type="protein sequence ID" value="MDQ1107003.1"/>
    <property type="molecule type" value="Genomic_DNA"/>
</dbReference>